<dbReference type="EMBL" id="WTKP01000006">
    <property type="protein sequence ID" value="MWJ28511.1"/>
    <property type="molecule type" value="Genomic_DNA"/>
</dbReference>
<dbReference type="GO" id="GO:0016740">
    <property type="term" value="F:transferase activity"/>
    <property type="evidence" value="ECO:0007669"/>
    <property type="project" value="UniProtKB-KW"/>
</dbReference>
<organism evidence="2 3">
    <name type="scientific">Vreelandella zhuhanensis</name>
    <dbReference type="NCBI Taxonomy" id="2684210"/>
    <lineage>
        <taxon>Bacteria</taxon>
        <taxon>Pseudomonadati</taxon>
        <taxon>Pseudomonadota</taxon>
        <taxon>Gammaproteobacteria</taxon>
        <taxon>Oceanospirillales</taxon>
        <taxon>Halomonadaceae</taxon>
        <taxon>Vreelandella</taxon>
    </lineage>
</organism>
<keyword evidence="3" id="KW-1185">Reference proteome</keyword>
<name>A0A7X3H0X6_9GAMM</name>
<evidence type="ECO:0000313" key="3">
    <source>
        <dbReference type="Proteomes" id="UP000437638"/>
    </source>
</evidence>
<sequence>MAARFGLSQDDIEKLCGVFERYPQIQQVVVYGSRAKGNYRPGSDIDLTIMGHLDWLTFNQLEIDLDDLLLPYQIDLSLHEHIDNAELKAHIERVGQVLYSSASGTK</sequence>
<dbReference type="InterPro" id="IPR041633">
    <property type="entry name" value="Polbeta"/>
</dbReference>
<comment type="caution">
    <text evidence="2">The sequence shown here is derived from an EMBL/GenBank/DDBJ whole genome shotgun (WGS) entry which is preliminary data.</text>
</comment>
<dbReference type="CDD" id="cd05403">
    <property type="entry name" value="NT_KNTase_like"/>
    <property type="match status" value="1"/>
</dbReference>
<dbReference type="AlphaFoldDB" id="A0A7X3H0X6"/>
<dbReference type="Gene3D" id="3.30.460.10">
    <property type="entry name" value="Beta Polymerase, domain 2"/>
    <property type="match status" value="1"/>
</dbReference>
<accession>A0A7X3H0X6</accession>
<dbReference type="Pfam" id="PF18765">
    <property type="entry name" value="Polbeta"/>
    <property type="match status" value="1"/>
</dbReference>
<dbReference type="RefSeq" id="WP_160418869.1">
    <property type="nucleotide sequence ID" value="NZ_WTKP01000006.1"/>
</dbReference>
<keyword evidence="2" id="KW-0808">Transferase</keyword>
<evidence type="ECO:0000259" key="1">
    <source>
        <dbReference type="Pfam" id="PF18765"/>
    </source>
</evidence>
<evidence type="ECO:0000313" key="2">
    <source>
        <dbReference type="EMBL" id="MWJ28511.1"/>
    </source>
</evidence>
<proteinExistence type="predicted"/>
<feature type="domain" description="Polymerase beta nucleotidyltransferase" evidence="1">
    <location>
        <begin position="13"/>
        <end position="101"/>
    </location>
</feature>
<dbReference type="SUPFAM" id="SSF81301">
    <property type="entry name" value="Nucleotidyltransferase"/>
    <property type="match status" value="1"/>
</dbReference>
<dbReference type="InterPro" id="IPR043519">
    <property type="entry name" value="NT_sf"/>
</dbReference>
<reference evidence="2 3" key="1">
    <citation type="submission" date="2019-12" db="EMBL/GenBank/DDBJ databases">
        <title>Halomonas rutogse sp. nov. isolated from two lakes on Tibetan Plateau.</title>
        <authorList>
            <person name="Gao P."/>
        </authorList>
    </citation>
    <scope>NUCLEOTIDE SEQUENCE [LARGE SCALE GENOMIC DNA]</scope>
    <source>
        <strain evidence="2 3">ZH2S</strain>
    </source>
</reference>
<dbReference type="Proteomes" id="UP000437638">
    <property type="component" value="Unassembled WGS sequence"/>
</dbReference>
<gene>
    <name evidence="2" type="ORF">GPM19_09885</name>
</gene>
<protein>
    <submittedName>
        <fullName evidence="2">Nucleotidyltransferase domain-containing protein</fullName>
    </submittedName>
</protein>